<evidence type="ECO:0000313" key="1">
    <source>
        <dbReference type="EMBL" id="CAD7250553.1"/>
    </source>
</evidence>
<dbReference type="EMBL" id="CAJPEV010002923">
    <property type="protein sequence ID" value="CAG0898439.1"/>
    <property type="molecule type" value="Genomic_DNA"/>
</dbReference>
<dbReference type="AlphaFoldDB" id="A0A7R9AAU1"/>
<evidence type="ECO:0000313" key="2">
    <source>
        <dbReference type="Proteomes" id="UP000677054"/>
    </source>
</evidence>
<dbReference type="EMBL" id="LR902440">
    <property type="protein sequence ID" value="CAD7250553.1"/>
    <property type="molecule type" value="Genomic_DNA"/>
</dbReference>
<name>A0A7R9AAU1_9CRUS</name>
<dbReference type="Proteomes" id="UP000677054">
    <property type="component" value="Unassembled WGS sequence"/>
</dbReference>
<keyword evidence="2" id="KW-1185">Reference proteome</keyword>
<organism evidence="1">
    <name type="scientific">Darwinula stevensoni</name>
    <dbReference type="NCBI Taxonomy" id="69355"/>
    <lineage>
        <taxon>Eukaryota</taxon>
        <taxon>Metazoa</taxon>
        <taxon>Ecdysozoa</taxon>
        <taxon>Arthropoda</taxon>
        <taxon>Crustacea</taxon>
        <taxon>Oligostraca</taxon>
        <taxon>Ostracoda</taxon>
        <taxon>Podocopa</taxon>
        <taxon>Podocopida</taxon>
        <taxon>Darwinulocopina</taxon>
        <taxon>Darwinuloidea</taxon>
        <taxon>Darwinulidae</taxon>
        <taxon>Darwinula</taxon>
    </lineage>
</organism>
<proteinExistence type="predicted"/>
<sequence length="398" mass="46556">MSNCTIETKSRTDVKGDMTPLAVDLHASPSNRLIRAIFLWTGERAGDWRGAEDIAKRLRERGLWPKGDTFLPSLVVSLVKVIWKNSAESESFEEKCMTFLSGFFQPVDCTEVQLMRWINKLKLKHRLQDENFKEIHIYNNYPPCFRCCTMLLKPEYDVLVGRMRMSYRAPEEEGTEFQKLKAKRKGAWLFRLNKADMEELVNSAIDRNWWKTMERQQKVHLLYTIFYWTGEQTQVIKKEKGLIEFLKICNIRWNCRVLPEKDKYLPHTTICMIKVKTFANEGNSTLLTKAFWCGIFDFTGKSNHVEMQLLKWIEDKIPSSVQKKMDHSEIGDSQKGKMLMKNLEIRTSLETNQNAFKEIEKTPDEKTIEGAFGNPFQISTNVTDSLELLYMKRVTLCQ</sequence>
<reference evidence="1" key="1">
    <citation type="submission" date="2020-11" db="EMBL/GenBank/DDBJ databases">
        <authorList>
            <person name="Tran Van P."/>
        </authorList>
    </citation>
    <scope>NUCLEOTIDE SEQUENCE</scope>
</reference>
<gene>
    <name evidence="1" type="ORF">DSTB1V02_LOCUS10326</name>
</gene>
<accession>A0A7R9AAU1</accession>
<protein>
    <submittedName>
        <fullName evidence="1">Uncharacterized protein</fullName>
    </submittedName>
</protein>